<name>F9WM14_TRYVY</name>
<evidence type="ECO:0000313" key="1">
    <source>
        <dbReference type="EMBL" id="CCD18564.1"/>
    </source>
</evidence>
<dbReference type="EMBL" id="CAEX01001420">
    <property type="protein sequence ID" value="CCD18564.1"/>
    <property type="molecule type" value="Genomic_DNA"/>
</dbReference>
<accession>F9WM14</accession>
<reference evidence="1 2" key="1">
    <citation type="journal article" date="2012" name="Proc. Natl. Acad. Sci. U.S.A.">
        <title>Antigenic diversity is generated by distinct evolutionary mechanisms in African trypanosome species.</title>
        <authorList>
            <person name="Jackson A.P."/>
            <person name="Berry A."/>
            <person name="Aslett M."/>
            <person name="Allison H.C."/>
            <person name="Burton P."/>
            <person name="Vavrova-Anderson J."/>
            <person name="Brown R."/>
            <person name="Browne H."/>
            <person name="Corton N."/>
            <person name="Hauser H."/>
            <person name="Gamble J."/>
            <person name="Gilderthorp R."/>
            <person name="Marcello L."/>
            <person name="McQuillan J."/>
            <person name="Otto T.D."/>
            <person name="Quail M.A."/>
            <person name="Sanders M.J."/>
            <person name="van Tonder A."/>
            <person name="Ginger M.L."/>
            <person name="Field M.C."/>
            <person name="Barry J.D."/>
            <person name="Hertz-Fowler C."/>
            <person name="Berriman M."/>
        </authorList>
    </citation>
    <scope>NUCLEOTIDE SEQUENCE</scope>
    <source>
        <strain evidence="1 2">Y486</strain>
    </source>
</reference>
<keyword evidence="2" id="KW-1185">Reference proteome</keyword>
<gene>
    <name evidence="1" type="ORF">TvY486_0001080</name>
</gene>
<evidence type="ECO:0000313" key="2">
    <source>
        <dbReference type="Proteomes" id="UP000009027"/>
    </source>
</evidence>
<organism evidence="1 2">
    <name type="scientific">Trypanosoma vivax (strain Y486)</name>
    <dbReference type="NCBI Taxonomy" id="1055687"/>
    <lineage>
        <taxon>Eukaryota</taxon>
        <taxon>Discoba</taxon>
        <taxon>Euglenozoa</taxon>
        <taxon>Kinetoplastea</taxon>
        <taxon>Metakinetoplastina</taxon>
        <taxon>Trypanosomatida</taxon>
        <taxon>Trypanosomatidae</taxon>
        <taxon>Trypanosoma</taxon>
        <taxon>Duttonella</taxon>
    </lineage>
</organism>
<sequence length="201" mass="22763">MLVRPRHRKHTLPFQAVIPRNGIHDQRAVHVANMRNRVHVINGRRDVEDLFHLGRHLVRARCAQEVSLLLHCKGLEGVTNQRALARLKGLEPPHKVWEPLPLRVAEQATVAQGRQHRAPHHAVDEEGWHGGVTVRSVSSNEAHAPAAIVAELLIQVREGLRRLARGPPLSVQGLHRTAEHRRFPLQPRLLLQARARHAVRL</sequence>
<dbReference type="AlphaFoldDB" id="F9WM14"/>
<feature type="non-terminal residue" evidence="1">
    <location>
        <position position="201"/>
    </location>
</feature>
<dbReference type="Proteomes" id="UP000009027">
    <property type="component" value="Unassembled WGS sequence"/>
</dbReference>
<proteinExistence type="predicted"/>
<protein>
    <submittedName>
        <fullName evidence="1">Uncharacterized protein</fullName>
    </submittedName>
</protein>